<keyword evidence="6" id="KW-0408">Iron</keyword>
<dbReference type="InterPro" id="IPR017896">
    <property type="entry name" value="4Fe4S_Fe-S-bd"/>
</dbReference>
<dbReference type="Gene3D" id="3.40.950.10">
    <property type="entry name" value="Fe-only Hydrogenase (Larger Subunit), Chain L, domain 3"/>
    <property type="match status" value="1"/>
</dbReference>
<dbReference type="InterPro" id="IPR017900">
    <property type="entry name" value="4Fe4S_Fe_S_CS"/>
</dbReference>
<reference evidence="8" key="1">
    <citation type="submission" date="2022-01" db="EMBL/GenBank/DDBJ databases">
        <title>Novel bile acid biosynthetic pathways are enriched in the microbiome of centenarians.</title>
        <authorList>
            <person name="Sato Y."/>
            <person name="Atarashi K."/>
            <person name="Plichta R.D."/>
            <person name="Arai Y."/>
            <person name="Sasajima S."/>
            <person name="Kearney M.S."/>
            <person name="Suda W."/>
            <person name="Takeshita K."/>
            <person name="Sasaki T."/>
            <person name="Okamoto S."/>
            <person name="Skelly N.A."/>
            <person name="Okamura Y."/>
            <person name="Vlamakis H."/>
            <person name="Li Y."/>
            <person name="Tanoue T."/>
            <person name="Takei H."/>
            <person name="Nittono H."/>
            <person name="Narushima S."/>
            <person name="Irie J."/>
            <person name="Itoh H."/>
            <person name="Moriya K."/>
            <person name="Sugiura Y."/>
            <person name="Suematsu M."/>
            <person name="Moritoki N."/>
            <person name="Shibata S."/>
            <person name="Littman R.D."/>
            <person name="Fischbach A.M."/>
            <person name="Uwamino Y."/>
            <person name="Inoue T."/>
            <person name="Honda A."/>
            <person name="Hattori M."/>
            <person name="Murai T."/>
            <person name="Xavier J.R."/>
            <person name="Hirose N."/>
            <person name="Honda K."/>
        </authorList>
    </citation>
    <scope>NUCLEOTIDE SEQUENCE</scope>
    <source>
        <strain evidence="8">CE91-St55</strain>
    </source>
</reference>
<keyword evidence="1" id="KW-0004">4Fe-4S</keyword>
<dbReference type="Proteomes" id="UP001055091">
    <property type="component" value="Unassembled WGS sequence"/>
</dbReference>
<evidence type="ECO:0000256" key="4">
    <source>
        <dbReference type="ARBA" id="ARBA00022737"/>
    </source>
</evidence>
<dbReference type="InterPro" id="IPR019574">
    <property type="entry name" value="NADH_UbQ_OxRdtase_Gsu_4Fe4S-bd"/>
</dbReference>
<dbReference type="InterPro" id="IPR036991">
    <property type="entry name" value="Fe_hydrogenase_ssu_sf"/>
</dbReference>
<dbReference type="PROSITE" id="PS51085">
    <property type="entry name" value="2FE2S_FER_2"/>
    <property type="match status" value="1"/>
</dbReference>
<sequence>MIKLTINGKAIEIEEGATIMEAAAGAGIKIPSLCHLKGVHTYGSCRICVVEVEGMKNLQASCIVKAREGMVVHTNSPKVRAARKVLYELLLSDHPKDCLSCGRNQNCELQELGYELGVTESRLEGERSQCSVDISPSITRDTSKCILCRRCVTVCNEIQHVGAIQAQNRGFDTVISPAMGLPLNSTACAMCGQCTVVCPTGALQETDGLSRVWKALADPGKRVAVSVAPAVRAALGEEFGLPCGTPVTGKMASALHELGFDDVFDTLFSADLTIIEEGTELLQRLQAVLTGGDAVLPMITSCSPGWIKHIEHQFPEELNHLSTCKSPHTMMGAVVKSFYADRLSMDPKDLYVVSVMPCTAKKYEIQREEMEVDGNRDVDAVITTRELARMIKSAGIDFVNLPEGSFDAPLGLSTGAADIFGVTGGVMEAALRTVYELVTGRELPFEGLHVTPIVGLEQIKTASFVIEDTLPEYKHLEGVELKIAVTSGLEGASMLMREVADGTSPYHFIEVMGCPGGCIAGGGQPRPKDEDFRRKRAAALYSEDEHKPLRKSHENPDLMKLYEDFLGEPGGHLAHKLLHTHYVKRGKYNELV</sequence>
<dbReference type="InterPro" id="IPR001041">
    <property type="entry name" value="2Fe-2S_ferredoxin-type"/>
</dbReference>
<evidence type="ECO:0000313" key="9">
    <source>
        <dbReference type="Proteomes" id="UP001055091"/>
    </source>
</evidence>
<dbReference type="RefSeq" id="WP_055651093.1">
    <property type="nucleotide sequence ID" value="NZ_BQNJ01000002.1"/>
</dbReference>
<dbReference type="FunFam" id="3.10.20.740:FF:000005">
    <property type="entry name" value="NADH:ubiquinone oxidoreductase subunit"/>
    <property type="match status" value="1"/>
</dbReference>
<dbReference type="NCBIfam" id="TIGR02512">
    <property type="entry name" value="FeFe_hydrog_A"/>
    <property type="match status" value="1"/>
</dbReference>
<dbReference type="PROSITE" id="PS51379">
    <property type="entry name" value="4FE4S_FER_2"/>
    <property type="match status" value="2"/>
</dbReference>
<dbReference type="AlphaFoldDB" id="A0A174W3P7"/>
<dbReference type="GO" id="GO:0008901">
    <property type="term" value="F:ferredoxin hydrogenase activity"/>
    <property type="evidence" value="ECO:0007669"/>
    <property type="project" value="InterPro"/>
</dbReference>
<dbReference type="Pfam" id="PF13510">
    <property type="entry name" value="Fer2_4"/>
    <property type="match status" value="1"/>
</dbReference>
<dbReference type="SUPFAM" id="SSF53920">
    <property type="entry name" value="Fe-only hydrogenase"/>
    <property type="match status" value="1"/>
</dbReference>
<evidence type="ECO:0000313" key="8">
    <source>
        <dbReference type="EMBL" id="GKH03172.1"/>
    </source>
</evidence>
<dbReference type="Gene3D" id="3.10.20.740">
    <property type="match status" value="1"/>
</dbReference>
<name>A0A174W3P7_9FIRM</name>
<evidence type="ECO:0000256" key="1">
    <source>
        <dbReference type="ARBA" id="ARBA00022485"/>
    </source>
</evidence>
<keyword evidence="7" id="KW-0411">Iron-sulfur</keyword>
<dbReference type="GeneID" id="93149393"/>
<dbReference type="GO" id="GO:0051539">
    <property type="term" value="F:4 iron, 4 sulfur cluster binding"/>
    <property type="evidence" value="ECO:0007669"/>
    <property type="project" value="UniProtKB-KW"/>
</dbReference>
<dbReference type="InterPro" id="IPR003149">
    <property type="entry name" value="Fe_hydrogenase_ssu"/>
</dbReference>
<dbReference type="Pfam" id="PF02906">
    <property type="entry name" value="Fe_hyd_lg_C"/>
    <property type="match status" value="1"/>
</dbReference>
<dbReference type="InterPro" id="IPR004108">
    <property type="entry name" value="Fe_hydrogenase_lsu_C"/>
</dbReference>
<dbReference type="SMART" id="SM00902">
    <property type="entry name" value="Fe_hyd_SSU"/>
    <property type="match status" value="1"/>
</dbReference>
<dbReference type="FunFam" id="3.30.70.20:FF:000035">
    <property type="entry name" value="Iron hydrogenase 1"/>
    <property type="match status" value="1"/>
</dbReference>
<keyword evidence="4" id="KW-0677">Repeat</keyword>
<dbReference type="Pfam" id="PF10588">
    <property type="entry name" value="NADH-G_4Fe-4S_3"/>
    <property type="match status" value="1"/>
</dbReference>
<dbReference type="SUPFAM" id="SSF54862">
    <property type="entry name" value="4Fe-4S ferredoxins"/>
    <property type="match status" value="1"/>
</dbReference>
<keyword evidence="2" id="KW-0001">2Fe-2S</keyword>
<dbReference type="InterPro" id="IPR049830">
    <property type="entry name" value="HndD"/>
</dbReference>
<dbReference type="GO" id="GO:0005506">
    <property type="term" value="F:iron ion binding"/>
    <property type="evidence" value="ECO:0007669"/>
    <property type="project" value="InterPro"/>
</dbReference>
<comment type="caution">
    <text evidence="8">The sequence shown here is derived from an EMBL/GenBank/DDBJ whole genome shotgun (WGS) entry which is preliminary data.</text>
</comment>
<dbReference type="PROSITE" id="PS51839">
    <property type="entry name" value="4FE4S_HC3"/>
    <property type="match status" value="1"/>
</dbReference>
<accession>A0A174W3P7</accession>
<dbReference type="SMART" id="SM00929">
    <property type="entry name" value="NADH-G_4Fe-4S_3"/>
    <property type="match status" value="1"/>
</dbReference>
<evidence type="ECO:0000256" key="7">
    <source>
        <dbReference type="ARBA" id="ARBA00023014"/>
    </source>
</evidence>
<dbReference type="InterPro" id="IPR054351">
    <property type="entry name" value="NADH_UbQ_OxRdtase_ferredoxin"/>
</dbReference>
<evidence type="ECO:0000256" key="3">
    <source>
        <dbReference type="ARBA" id="ARBA00022723"/>
    </source>
</evidence>
<dbReference type="InterPro" id="IPR050340">
    <property type="entry name" value="Cytosolic_Fe-S_CAF"/>
</dbReference>
<dbReference type="CDD" id="cd00207">
    <property type="entry name" value="fer2"/>
    <property type="match status" value="1"/>
</dbReference>
<dbReference type="NCBIfam" id="NF040763">
    <property type="entry name" value="FeFe_hydrog_A6"/>
    <property type="match status" value="1"/>
</dbReference>
<dbReference type="Gene3D" id="3.30.70.20">
    <property type="match status" value="1"/>
</dbReference>
<keyword evidence="3" id="KW-0479">Metal-binding</keyword>
<dbReference type="EMBL" id="BQNJ01000002">
    <property type="protein sequence ID" value="GKH03172.1"/>
    <property type="molecule type" value="Genomic_DNA"/>
</dbReference>
<keyword evidence="5" id="KW-0560">Oxidoreductase</keyword>
<dbReference type="SUPFAM" id="SSF54292">
    <property type="entry name" value="2Fe-2S ferredoxin-like"/>
    <property type="match status" value="1"/>
</dbReference>
<protein>
    <submittedName>
        <fullName evidence="8">Ferredoxin</fullName>
    </submittedName>
</protein>
<gene>
    <name evidence="8" type="ORF">CE91St55_51530</name>
</gene>
<evidence type="ECO:0000256" key="5">
    <source>
        <dbReference type="ARBA" id="ARBA00023002"/>
    </source>
</evidence>
<proteinExistence type="predicted"/>
<dbReference type="GO" id="GO:0051537">
    <property type="term" value="F:2 iron, 2 sulfur cluster binding"/>
    <property type="evidence" value="ECO:0007669"/>
    <property type="project" value="UniProtKB-KW"/>
</dbReference>
<evidence type="ECO:0000256" key="2">
    <source>
        <dbReference type="ARBA" id="ARBA00022714"/>
    </source>
</evidence>
<evidence type="ECO:0000256" key="6">
    <source>
        <dbReference type="ARBA" id="ARBA00023004"/>
    </source>
</evidence>
<dbReference type="PANTHER" id="PTHR11615">
    <property type="entry name" value="NITRATE, FORMATE, IRON DEHYDROGENASE"/>
    <property type="match status" value="1"/>
</dbReference>
<organism evidence="8 9">
    <name type="scientific">Hungatella hathewayi</name>
    <dbReference type="NCBI Taxonomy" id="154046"/>
    <lineage>
        <taxon>Bacteria</taxon>
        <taxon>Bacillati</taxon>
        <taxon>Bacillota</taxon>
        <taxon>Clostridia</taxon>
        <taxon>Lachnospirales</taxon>
        <taxon>Lachnospiraceae</taxon>
        <taxon>Hungatella</taxon>
    </lineage>
</organism>
<dbReference type="Gene3D" id="4.10.260.20">
    <property type="entry name" value="Iron hydrogenase, small subunit"/>
    <property type="match status" value="1"/>
</dbReference>
<dbReference type="Pfam" id="PF22117">
    <property type="entry name" value="Fer4_Nqo3"/>
    <property type="match status" value="1"/>
</dbReference>
<dbReference type="InterPro" id="IPR013352">
    <property type="entry name" value="Fe_hydrogenase_subset"/>
</dbReference>
<dbReference type="InterPro" id="IPR036010">
    <property type="entry name" value="2Fe-2S_ferredoxin-like_sf"/>
</dbReference>
<dbReference type="Pfam" id="PF02256">
    <property type="entry name" value="Fe_hyd_SSU"/>
    <property type="match status" value="1"/>
</dbReference>
<dbReference type="InterPro" id="IPR009016">
    <property type="entry name" value="Fe_hydrogenase"/>
</dbReference>
<dbReference type="Gene3D" id="3.40.50.1780">
    <property type="match status" value="1"/>
</dbReference>
<dbReference type="PROSITE" id="PS00198">
    <property type="entry name" value="4FE4S_FER_1"/>
    <property type="match status" value="1"/>
</dbReference>